<accession>A0AAD9W770</accession>
<evidence type="ECO:0000313" key="3">
    <source>
        <dbReference type="Proteomes" id="UP001265746"/>
    </source>
</evidence>
<feature type="region of interest" description="Disordered" evidence="1">
    <location>
        <begin position="1"/>
        <end position="24"/>
    </location>
</feature>
<dbReference type="Proteomes" id="UP001265746">
    <property type="component" value="Unassembled WGS sequence"/>
</dbReference>
<reference evidence="2" key="1">
    <citation type="submission" date="2023-06" db="EMBL/GenBank/DDBJ databases">
        <authorList>
            <person name="Noh H."/>
        </authorList>
    </citation>
    <scope>NUCLEOTIDE SEQUENCE</scope>
    <source>
        <strain evidence="2">DUCC20226</strain>
    </source>
</reference>
<name>A0AAD9W770_PHOAM</name>
<evidence type="ECO:0000256" key="1">
    <source>
        <dbReference type="SAM" id="MobiDB-lite"/>
    </source>
</evidence>
<dbReference type="EMBL" id="JAUJFL010000002">
    <property type="protein sequence ID" value="KAK2610373.1"/>
    <property type="molecule type" value="Genomic_DNA"/>
</dbReference>
<comment type="caution">
    <text evidence="2">The sequence shown here is derived from an EMBL/GenBank/DDBJ whole genome shotgun (WGS) entry which is preliminary data.</text>
</comment>
<keyword evidence="3" id="KW-1185">Reference proteome</keyword>
<organism evidence="2 3">
    <name type="scientific">Phomopsis amygdali</name>
    <name type="common">Fusicoccum amygdali</name>
    <dbReference type="NCBI Taxonomy" id="1214568"/>
    <lineage>
        <taxon>Eukaryota</taxon>
        <taxon>Fungi</taxon>
        <taxon>Dikarya</taxon>
        <taxon>Ascomycota</taxon>
        <taxon>Pezizomycotina</taxon>
        <taxon>Sordariomycetes</taxon>
        <taxon>Sordariomycetidae</taxon>
        <taxon>Diaporthales</taxon>
        <taxon>Diaporthaceae</taxon>
        <taxon>Diaporthe</taxon>
    </lineage>
</organism>
<dbReference type="AlphaFoldDB" id="A0AAD9W770"/>
<gene>
    <name evidence="2" type="ORF">N8I77_003812</name>
</gene>
<proteinExistence type="predicted"/>
<evidence type="ECO:0000313" key="2">
    <source>
        <dbReference type="EMBL" id="KAK2610373.1"/>
    </source>
</evidence>
<sequence length="130" mass="12952">MGEVQATAAPGTDATKTEPKTVEEHADVVQASQPCQPCQPRGAHLRLLVDVVGGNDEDIVGAHVWLCGGRTGVDAGSQAPVDGSGAVAVRGQRGGRRGATPKGTAVAACVAEAGEVVLQDETGDEAGDGV</sequence>
<protein>
    <submittedName>
        <fullName evidence="2">Uncharacterized protein</fullName>
    </submittedName>
</protein>
<feature type="compositionally biased region" description="Basic and acidic residues" evidence="1">
    <location>
        <begin position="15"/>
        <end position="24"/>
    </location>
</feature>